<name>A0A2P7R2V6_9GAMM</name>
<dbReference type="InterPro" id="IPR032523">
    <property type="entry name" value="CcmF_C"/>
</dbReference>
<evidence type="ECO:0000256" key="10">
    <source>
        <dbReference type="SAM" id="Phobius"/>
    </source>
</evidence>
<evidence type="ECO:0000259" key="11">
    <source>
        <dbReference type="Pfam" id="PF01578"/>
    </source>
</evidence>
<proteinExistence type="inferred from homology"/>
<keyword evidence="4" id="KW-0997">Cell inner membrane</keyword>
<dbReference type="PANTHER" id="PTHR43653:SF1">
    <property type="entry name" value="CYTOCHROME C-TYPE BIOGENESIS PROTEIN CCMF"/>
    <property type="match status" value="1"/>
</dbReference>
<keyword evidence="8 10" id="KW-0472">Membrane</keyword>
<dbReference type="GO" id="GO:0015232">
    <property type="term" value="F:heme transmembrane transporter activity"/>
    <property type="evidence" value="ECO:0007669"/>
    <property type="project" value="InterPro"/>
</dbReference>
<evidence type="ECO:0000256" key="9">
    <source>
        <dbReference type="ARBA" id="ARBA00037230"/>
    </source>
</evidence>
<dbReference type="PANTHER" id="PTHR43653">
    <property type="entry name" value="CYTOCHROME C ASSEMBLY PROTEIN-RELATED"/>
    <property type="match status" value="1"/>
</dbReference>
<gene>
    <name evidence="13" type="ORF">C7I36_06585</name>
</gene>
<evidence type="ECO:0000259" key="12">
    <source>
        <dbReference type="Pfam" id="PF16327"/>
    </source>
</evidence>
<dbReference type="InterPro" id="IPR002541">
    <property type="entry name" value="Cyt_c_assembly"/>
</dbReference>
<comment type="function">
    <text evidence="9">Required for the biogenesis of c-type cytochromes. Possible subunit of a heme lyase.</text>
</comment>
<feature type="transmembrane region" description="Helical" evidence="10">
    <location>
        <begin position="450"/>
        <end position="471"/>
    </location>
</feature>
<dbReference type="GO" id="GO:0020037">
    <property type="term" value="F:heme binding"/>
    <property type="evidence" value="ECO:0007669"/>
    <property type="project" value="InterPro"/>
</dbReference>
<feature type="transmembrane region" description="Helical" evidence="10">
    <location>
        <begin position="394"/>
        <end position="414"/>
    </location>
</feature>
<feature type="transmembrane region" description="Helical" evidence="10">
    <location>
        <begin position="278"/>
        <end position="306"/>
    </location>
</feature>
<dbReference type="AlphaFoldDB" id="A0A2P7R2V6"/>
<dbReference type="EMBL" id="PXYH01000007">
    <property type="protein sequence ID" value="PSJ44561.1"/>
    <property type="molecule type" value="Genomic_DNA"/>
</dbReference>
<dbReference type="NCBIfam" id="TIGR00353">
    <property type="entry name" value="nrfE"/>
    <property type="match status" value="1"/>
</dbReference>
<feature type="transmembrane region" description="Helical" evidence="10">
    <location>
        <begin position="616"/>
        <end position="636"/>
    </location>
</feature>
<comment type="subcellular location">
    <subcellularLocation>
        <location evidence="1">Cell inner membrane</location>
        <topology evidence="1">Multi-pass membrane protein</topology>
    </subcellularLocation>
</comment>
<evidence type="ECO:0000256" key="1">
    <source>
        <dbReference type="ARBA" id="ARBA00004429"/>
    </source>
</evidence>
<dbReference type="NCBIfam" id="NF007691">
    <property type="entry name" value="PRK10369.1"/>
    <property type="match status" value="1"/>
</dbReference>
<evidence type="ECO:0000256" key="6">
    <source>
        <dbReference type="ARBA" id="ARBA00022748"/>
    </source>
</evidence>
<evidence type="ECO:0000313" key="13">
    <source>
        <dbReference type="EMBL" id="PSJ44561.1"/>
    </source>
</evidence>
<keyword evidence="5 10" id="KW-0812">Transmembrane</keyword>
<feature type="transmembrane region" description="Helical" evidence="10">
    <location>
        <begin position="210"/>
        <end position="230"/>
    </location>
</feature>
<keyword evidence="6" id="KW-0201">Cytochrome c-type biogenesis</keyword>
<sequence length="652" mass="72141">MIPEIGQFTLILALAATVVLSIYPLLGAARGNVRMMLLARPLAYAQFGFLLVSFLCLTWAFIDHDFTVLYVASNSNSLLPLEYRISAVWGAHEGSLLLWVLILAGWTAAVARFSRALPLDAVARVLSVMGMVGIGFLLFVLLTSNPFERTLPYFPVDGRDLNPLLQDPGLIFHPPMLYMGYVGFSVAFAFAIASLMTGKLDAAWARWSRPWTMAAWIFLTLGIALGSWWAYYELGWGGWWFWDPVENASFMPWLAGTALIHSLAVTEKRATFKAWTVLLAILAFSLSLLGTFLVRSGVLVSVHAFASDPTRGLFILVFLLLVVGSSLLLYAIKGAEVKSHGKHELASRESLLLGNNIVLMAGLLVVLIGTLLPLVHKELGLGSISIGAPFFNSLYAWLIIPFALLLGAGPLFRWRRQQMKEINGKLLFALLASVALGVLLPWWFAERFEIWAAVGIGLGIFITITSLQETWIRATHRHGFLTGVRKLGNSHWAMILGHIGLAVSIIGIACTQIYSIERDVRMAKGDSVTFADYTFTFEGIREADGANYEGFKGVISVARNGRPLTELRAEKRMYVVQRMPMTEAAIDAGFTRDLYAALGEELDDGAWAIRLYYKPFVRWIWFGALLMSIGGAIAIVDKRYRFGRRQAGEETA</sequence>
<feature type="transmembrane region" description="Helical" evidence="10">
    <location>
        <begin position="250"/>
        <end position="266"/>
    </location>
</feature>
<keyword evidence="14" id="KW-1185">Reference proteome</keyword>
<keyword evidence="13" id="KW-0456">Lyase</keyword>
<dbReference type="OrthoDB" id="9761451at2"/>
<dbReference type="GO" id="GO:0005886">
    <property type="term" value="C:plasma membrane"/>
    <property type="evidence" value="ECO:0007669"/>
    <property type="project" value="UniProtKB-SubCell"/>
</dbReference>
<dbReference type="Pfam" id="PF01578">
    <property type="entry name" value="Cytochrom_C_asm"/>
    <property type="match status" value="1"/>
</dbReference>
<evidence type="ECO:0000256" key="8">
    <source>
        <dbReference type="ARBA" id="ARBA00023136"/>
    </source>
</evidence>
<protein>
    <submittedName>
        <fullName evidence="13">Heme lyase NrfEFG subunit NrfE</fullName>
    </submittedName>
</protein>
<feature type="transmembrane region" description="Helical" evidence="10">
    <location>
        <begin position="178"/>
        <end position="198"/>
    </location>
</feature>
<feature type="transmembrane region" description="Helical" evidence="10">
    <location>
        <begin position="426"/>
        <end position="444"/>
    </location>
</feature>
<evidence type="ECO:0000256" key="2">
    <source>
        <dbReference type="ARBA" id="ARBA00009186"/>
    </source>
</evidence>
<keyword evidence="7 10" id="KW-1133">Transmembrane helix</keyword>
<reference evidence="13 14" key="1">
    <citation type="submission" date="2018-03" db="EMBL/GenBank/DDBJ databases">
        <title>The draft genome of Zobellella taiwanensis JCM 13381.</title>
        <authorList>
            <person name="Liu L."/>
            <person name="Li L."/>
            <person name="Wang T."/>
            <person name="Zhang X."/>
            <person name="Liang L."/>
        </authorList>
    </citation>
    <scope>NUCLEOTIDE SEQUENCE [LARGE SCALE GENOMIC DNA]</scope>
    <source>
        <strain evidence="13 14">JCM 13381</strain>
    </source>
</reference>
<dbReference type="RefSeq" id="WP_106452928.1">
    <property type="nucleotide sequence ID" value="NZ_PXYH01000007.1"/>
</dbReference>
<evidence type="ECO:0000256" key="7">
    <source>
        <dbReference type="ARBA" id="ARBA00022989"/>
    </source>
</evidence>
<feature type="transmembrane region" description="Helical" evidence="10">
    <location>
        <begin position="41"/>
        <end position="62"/>
    </location>
</feature>
<feature type="transmembrane region" description="Helical" evidence="10">
    <location>
        <begin position="6"/>
        <end position="29"/>
    </location>
</feature>
<dbReference type="PRINTS" id="PR01411">
    <property type="entry name" value="CCMFBIOGNSIS"/>
</dbReference>
<accession>A0A2P7R2V6</accession>
<comment type="similarity">
    <text evidence="2">Belongs to the CcmF/CycK/Ccl1/NrfE/CcsA family.</text>
</comment>
<feature type="transmembrane region" description="Helical" evidence="10">
    <location>
        <begin position="353"/>
        <end position="374"/>
    </location>
</feature>
<evidence type="ECO:0000313" key="14">
    <source>
        <dbReference type="Proteomes" id="UP000242181"/>
    </source>
</evidence>
<organism evidence="13 14">
    <name type="scientific">Zobellella taiwanensis</name>
    <dbReference type="NCBI Taxonomy" id="347535"/>
    <lineage>
        <taxon>Bacteria</taxon>
        <taxon>Pseudomonadati</taxon>
        <taxon>Pseudomonadota</taxon>
        <taxon>Gammaproteobacteria</taxon>
        <taxon>Aeromonadales</taxon>
        <taxon>Aeromonadaceae</taxon>
        <taxon>Zobellella</taxon>
    </lineage>
</organism>
<feature type="transmembrane region" description="Helical" evidence="10">
    <location>
        <begin position="96"/>
        <end position="114"/>
    </location>
</feature>
<dbReference type="InterPro" id="IPR003568">
    <property type="entry name" value="Cyt_c_biogenesis_CcmF"/>
</dbReference>
<keyword evidence="3" id="KW-1003">Cell membrane</keyword>
<dbReference type="PRINTS" id="PR01410">
    <property type="entry name" value="CCBIOGENESIS"/>
</dbReference>
<feature type="domain" description="Cytochrome c-type biogenesis protein CcmF C-terminal" evidence="12">
    <location>
        <begin position="316"/>
        <end position="638"/>
    </location>
</feature>
<feature type="domain" description="Cytochrome c assembly protein" evidence="11">
    <location>
        <begin position="89"/>
        <end position="296"/>
    </location>
</feature>
<feature type="transmembrane region" description="Helical" evidence="10">
    <location>
        <begin position="121"/>
        <end position="142"/>
    </location>
</feature>
<dbReference type="Proteomes" id="UP000242181">
    <property type="component" value="Unassembled WGS sequence"/>
</dbReference>
<feature type="transmembrane region" description="Helical" evidence="10">
    <location>
        <begin position="492"/>
        <end position="514"/>
    </location>
</feature>
<dbReference type="GO" id="GO:0017004">
    <property type="term" value="P:cytochrome complex assembly"/>
    <property type="evidence" value="ECO:0007669"/>
    <property type="project" value="UniProtKB-KW"/>
</dbReference>
<evidence type="ECO:0000256" key="5">
    <source>
        <dbReference type="ARBA" id="ARBA00022692"/>
    </source>
</evidence>
<dbReference type="GO" id="GO:0016829">
    <property type="term" value="F:lyase activity"/>
    <property type="evidence" value="ECO:0007669"/>
    <property type="project" value="UniProtKB-KW"/>
</dbReference>
<comment type="caution">
    <text evidence="13">The sequence shown here is derived from an EMBL/GenBank/DDBJ whole genome shotgun (WGS) entry which is preliminary data.</text>
</comment>
<evidence type="ECO:0000256" key="3">
    <source>
        <dbReference type="ARBA" id="ARBA00022475"/>
    </source>
</evidence>
<evidence type="ECO:0000256" key="4">
    <source>
        <dbReference type="ARBA" id="ARBA00022519"/>
    </source>
</evidence>
<dbReference type="InterPro" id="IPR003567">
    <property type="entry name" value="Cyt_c_biogenesis"/>
</dbReference>
<feature type="transmembrane region" description="Helical" evidence="10">
    <location>
        <begin position="312"/>
        <end position="332"/>
    </location>
</feature>
<dbReference type="Pfam" id="PF16327">
    <property type="entry name" value="CcmF_C"/>
    <property type="match status" value="1"/>
</dbReference>